<dbReference type="AlphaFoldDB" id="A0A369WEK4"/>
<accession>A0A369WEK4</accession>
<dbReference type="SUPFAM" id="SSF52091">
    <property type="entry name" value="SpoIIaa-like"/>
    <property type="match status" value="1"/>
</dbReference>
<feature type="domain" description="STAS" evidence="1">
    <location>
        <begin position="14"/>
        <end position="107"/>
    </location>
</feature>
<protein>
    <submittedName>
        <fullName evidence="2">Anti-sigma factor antagonist</fullName>
    </submittedName>
</protein>
<dbReference type="PROSITE" id="PS50801">
    <property type="entry name" value="STAS"/>
    <property type="match status" value="1"/>
</dbReference>
<dbReference type="Pfam" id="PF13466">
    <property type="entry name" value="STAS_2"/>
    <property type="match status" value="1"/>
</dbReference>
<dbReference type="RefSeq" id="WP_114696116.1">
    <property type="nucleotide sequence ID" value="NZ_QQOH01000003.1"/>
</dbReference>
<evidence type="ECO:0000313" key="2">
    <source>
        <dbReference type="EMBL" id="RDE19771.1"/>
    </source>
</evidence>
<dbReference type="Proteomes" id="UP000253769">
    <property type="component" value="Unassembled WGS sequence"/>
</dbReference>
<dbReference type="Gene3D" id="3.30.750.24">
    <property type="entry name" value="STAS domain"/>
    <property type="match status" value="1"/>
</dbReference>
<dbReference type="InterPro" id="IPR002645">
    <property type="entry name" value="STAS_dom"/>
</dbReference>
<dbReference type="EMBL" id="QQOH01000003">
    <property type="protein sequence ID" value="RDE19771.1"/>
    <property type="molecule type" value="Genomic_DNA"/>
</dbReference>
<organism evidence="2 3">
    <name type="scientific">Motiliproteus coralliicola</name>
    <dbReference type="NCBI Taxonomy" id="2283196"/>
    <lineage>
        <taxon>Bacteria</taxon>
        <taxon>Pseudomonadati</taxon>
        <taxon>Pseudomonadota</taxon>
        <taxon>Gammaproteobacteria</taxon>
        <taxon>Oceanospirillales</taxon>
        <taxon>Oceanospirillaceae</taxon>
        <taxon>Motiliproteus</taxon>
    </lineage>
</organism>
<name>A0A369WEK4_9GAMM</name>
<dbReference type="OrthoDB" id="6089296at2"/>
<evidence type="ECO:0000259" key="1">
    <source>
        <dbReference type="PROSITE" id="PS50801"/>
    </source>
</evidence>
<gene>
    <name evidence="2" type="ORF">DV711_12920</name>
</gene>
<evidence type="ECO:0000313" key="3">
    <source>
        <dbReference type="Proteomes" id="UP000253769"/>
    </source>
</evidence>
<dbReference type="InterPro" id="IPR058548">
    <property type="entry name" value="MlaB-like_STAS"/>
</dbReference>
<dbReference type="InterPro" id="IPR036513">
    <property type="entry name" value="STAS_dom_sf"/>
</dbReference>
<dbReference type="CDD" id="cd07043">
    <property type="entry name" value="STAS_anti-anti-sigma_factors"/>
    <property type="match status" value="1"/>
</dbReference>
<proteinExistence type="predicted"/>
<sequence>MAAQLAQQQSGQWQVAGVVDFGTANRLRQAGIEAIEQARSQQNGQAEPQCRFDFSGVVSANTVALSLLLSWRRNGERRGVEVSFCNLPAELHAIAEFSDLQSLVNGA</sequence>
<keyword evidence="3" id="KW-1185">Reference proteome</keyword>
<reference evidence="2 3" key="1">
    <citation type="submission" date="2018-07" db="EMBL/GenBank/DDBJ databases">
        <title>Motiliproteus coralliicola sp. nov., a bacterium isolated from Coral.</title>
        <authorList>
            <person name="Wang G."/>
        </authorList>
    </citation>
    <scope>NUCLEOTIDE SEQUENCE [LARGE SCALE GENOMIC DNA]</scope>
    <source>
        <strain evidence="2 3">C34</strain>
    </source>
</reference>
<comment type="caution">
    <text evidence="2">The sequence shown here is derived from an EMBL/GenBank/DDBJ whole genome shotgun (WGS) entry which is preliminary data.</text>
</comment>